<dbReference type="PANTHER" id="PTHR45935:SF15">
    <property type="entry name" value="SCAN BOX DOMAIN-CONTAINING PROTEIN"/>
    <property type="match status" value="1"/>
</dbReference>
<dbReference type="PROSITE" id="PS50804">
    <property type="entry name" value="SCAN_BOX"/>
    <property type="match status" value="1"/>
</dbReference>
<keyword evidence="4" id="KW-1185">Reference proteome</keyword>
<evidence type="ECO:0000313" key="4">
    <source>
        <dbReference type="Proteomes" id="UP000694871"/>
    </source>
</evidence>
<feature type="region of interest" description="Disordered" evidence="2">
    <location>
        <begin position="1"/>
        <end position="67"/>
    </location>
</feature>
<dbReference type="InterPro" id="IPR003309">
    <property type="entry name" value="SCAN_dom"/>
</dbReference>
<dbReference type="GeneID" id="107121495"/>
<feature type="domain" description="SCAN box" evidence="3">
    <location>
        <begin position="91"/>
        <end position="135"/>
    </location>
</feature>
<keyword evidence="1" id="KW-0539">Nucleus</keyword>
<evidence type="ECO:0000256" key="1">
    <source>
        <dbReference type="ARBA" id="ARBA00023242"/>
    </source>
</evidence>
<evidence type="ECO:0000256" key="2">
    <source>
        <dbReference type="SAM" id="MobiDB-lite"/>
    </source>
</evidence>
<dbReference type="InterPro" id="IPR038269">
    <property type="entry name" value="SCAN_sf"/>
</dbReference>
<dbReference type="Gene3D" id="1.10.4020.10">
    <property type="entry name" value="DNA breaking-rejoining enzymes"/>
    <property type="match status" value="1"/>
</dbReference>
<gene>
    <name evidence="5" type="primary">LOC107121495</name>
</gene>
<sequence>MEAKFSEEEEGSPLEEEQKAQAKERAQDAPSRGMAQEKGTEMEEQDPEGPGTGKKPRKGPHPVQAGSGVEFWGEAVPEVLHQDTGISDEHRQRFRRFRYHEAAGPREVCSQLHGLCSHWLEPERHTKKALPPVILTGIECLGLVWEARESLAFWLVYRLPNMPPNSLSSLVGAVLGWALKYPRLIVLGDFSVHADDAASVPAMDLVFST</sequence>
<evidence type="ECO:0000259" key="3">
    <source>
        <dbReference type="PROSITE" id="PS50804"/>
    </source>
</evidence>
<name>A0ABM1L1Q3_GEKJA</name>
<protein>
    <submittedName>
        <fullName evidence="5">SCAN domain-containing protein 1-like</fullName>
    </submittedName>
</protein>
<dbReference type="InterPro" id="IPR050916">
    <property type="entry name" value="SCAN-C2H2_zinc_finger"/>
</dbReference>
<dbReference type="RefSeq" id="XP_015279890.1">
    <property type="nucleotide sequence ID" value="XM_015424404.1"/>
</dbReference>
<organism evidence="4 5">
    <name type="scientific">Gekko japonicus</name>
    <name type="common">Schlegel's Japanese gecko</name>
    <dbReference type="NCBI Taxonomy" id="146911"/>
    <lineage>
        <taxon>Eukaryota</taxon>
        <taxon>Metazoa</taxon>
        <taxon>Chordata</taxon>
        <taxon>Craniata</taxon>
        <taxon>Vertebrata</taxon>
        <taxon>Euteleostomi</taxon>
        <taxon>Lepidosauria</taxon>
        <taxon>Squamata</taxon>
        <taxon>Bifurcata</taxon>
        <taxon>Gekkota</taxon>
        <taxon>Gekkonidae</taxon>
        <taxon>Gekkoninae</taxon>
        <taxon>Gekko</taxon>
    </lineage>
</organism>
<reference evidence="5" key="1">
    <citation type="submission" date="2025-08" db="UniProtKB">
        <authorList>
            <consortium name="RefSeq"/>
        </authorList>
    </citation>
    <scope>IDENTIFICATION</scope>
</reference>
<evidence type="ECO:0000313" key="5">
    <source>
        <dbReference type="RefSeq" id="XP_015279890.1"/>
    </source>
</evidence>
<accession>A0ABM1L1Q3</accession>
<dbReference type="SMART" id="SM00431">
    <property type="entry name" value="SCAN"/>
    <property type="match status" value="1"/>
</dbReference>
<dbReference type="PANTHER" id="PTHR45935">
    <property type="entry name" value="PROTEIN ZBED8-RELATED"/>
    <property type="match status" value="1"/>
</dbReference>
<dbReference type="Proteomes" id="UP000694871">
    <property type="component" value="Unplaced"/>
</dbReference>
<dbReference type="Pfam" id="PF02023">
    <property type="entry name" value="SCAN"/>
    <property type="match status" value="1"/>
</dbReference>
<feature type="compositionally biased region" description="Basic and acidic residues" evidence="2">
    <location>
        <begin position="16"/>
        <end position="27"/>
    </location>
</feature>
<dbReference type="SUPFAM" id="SSF47353">
    <property type="entry name" value="Retrovirus capsid dimerization domain-like"/>
    <property type="match status" value="1"/>
</dbReference>
<proteinExistence type="predicted"/>